<protein>
    <submittedName>
        <fullName evidence="1">Uncharacterized protein</fullName>
    </submittedName>
</protein>
<accession>A0A6J5LJ92</accession>
<organism evidence="1">
    <name type="scientific">uncultured Caudovirales phage</name>
    <dbReference type="NCBI Taxonomy" id="2100421"/>
    <lineage>
        <taxon>Viruses</taxon>
        <taxon>Duplodnaviria</taxon>
        <taxon>Heunggongvirae</taxon>
        <taxon>Uroviricota</taxon>
        <taxon>Caudoviricetes</taxon>
        <taxon>Peduoviridae</taxon>
        <taxon>Maltschvirus</taxon>
        <taxon>Maltschvirus maltsch</taxon>
    </lineage>
</organism>
<name>A0A6J5LJ92_9CAUD</name>
<dbReference type="EMBL" id="LR796270">
    <property type="protein sequence ID" value="CAB4133137.1"/>
    <property type="molecule type" value="Genomic_DNA"/>
</dbReference>
<sequence length="120" mass="13676">MADFNFSYSDHDAEEYTSSSFKSKSVDYICQKLEQFLLSAGYLMEGGHIALVRPPIETQYHYPEDIEFYDRVGYSDCAHSCEFCDSCGPYGSVEITTSGPNDLNNISYNVDVYSEFDKHQ</sequence>
<evidence type="ECO:0000313" key="1">
    <source>
        <dbReference type="EMBL" id="CAB4133137.1"/>
    </source>
</evidence>
<gene>
    <name evidence="1" type="ORF">UFOVP250_46</name>
</gene>
<proteinExistence type="predicted"/>
<reference evidence="1" key="1">
    <citation type="submission" date="2020-04" db="EMBL/GenBank/DDBJ databases">
        <authorList>
            <person name="Chiriac C."/>
            <person name="Salcher M."/>
            <person name="Ghai R."/>
            <person name="Kavagutti S V."/>
        </authorList>
    </citation>
    <scope>NUCLEOTIDE SEQUENCE</scope>
</reference>